<evidence type="ECO:0000256" key="1">
    <source>
        <dbReference type="SAM" id="MobiDB-lite"/>
    </source>
</evidence>
<protein>
    <submittedName>
        <fullName evidence="2">Uncharacterized protein</fullName>
    </submittedName>
</protein>
<dbReference type="AlphaFoldDB" id="A0A4Z2E3S5"/>
<evidence type="ECO:0000313" key="2">
    <source>
        <dbReference type="EMBL" id="TNN23210.1"/>
    </source>
</evidence>
<name>A0A4Z2E3S5_9TELE</name>
<comment type="caution">
    <text evidence="2">The sequence shown here is derived from an EMBL/GenBank/DDBJ whole genome shotgun (WGS) entry which is preliminary data.</text>
</comment>
<organism evidence="2 3">
    <name type="scientific">Liparis tanakae</name>
    <name type="common">Tanaka's snailfish</name>
    <dbReference type="NCBI Taxonomy" id="230148"/>
    <lineage>
        <taxon>Eukaryota</taxon>
        <taxon>Metazoa</taxon>
        <taxon>Chordata</taxon>
        <taxon>Craniata</taxon>
        <taxon>Vertebrata</taxon>
        <taxon>Euteleostomi</taxon>
        <taxon>Actinopterygii</taxon>
        <taxon>Neopterygii</taxon>
        <taxon>Teleostei</taxon>
        <taxon>Neoteleostei</taxon>
        <taxon>Acanthomorphata</taxon>
        <taxon>Eupercaria</taxon>
        <taxon>Perciformes</taxon>
        <taxon>Cottioidei</taxon>
        <taxon>Cottales</taxon>
        <taxon>Liparidae</taxon>
        <taxon>Liparis</taxon>
    </lineage>
</organism>
<evidence type="ECO:0000313" key="3">
    <source>
        <dbReference type="Proteomes" id="UP000314294"/>
    </source>
</evidence>
<dbReference type="Proteomes" id="UP000314294">
    <property type="component" value="Unassembled WGS sequence"/>
</dbReference>
<accession>A0A4Z2E3S5</accession>
<keyword evidence="3" id="KW-1185">Reference proteome</keyword>
<dbReference type="EMBL" id="SRLO01019365">
    <property type="protein sequence ID" value="TNN23210.1"/>
    <property type="molecule type" value="Genomic_DNA"/>
</dbReference>
<reference evidence="2 3" key="1">
    <citation type="submission" date="2019-03" db="EMBL/GenBank/DDBJ databases">
        <title>First draft genome of Liparis tanakae, snailfish: a comprehensive survey of snailfish specific genes.</title>
        <authorList>
            <person name="Kim W."/>
            <person name="Song I."/>
            <person name="Jeong J.-H."/>
            <person name="Kim D."/>
            <person name="Kim S."/>
            <person name="Ryu S."/>
            <person name="Song J.Y."/>
            <person name="Lee S.K."/>
        </authorList>
    </citation>
    <scope>NUCLEOTIDE SEQUENCE [LARGE SCALE GENOMIC DNA]</scope>
    <source>
        <tissue evidence="2">Muscle</tissue>
    </source>
</reference>
<gene>
    <name evidence="2" type="ORF">EYF80_066672</name>
</gene>
<sequence>MSKERRRPHEPDDASARLGGWVRVSSVGVSPWWWWAGPKAGAPFPRHSVSRGTSGRLGVS</sequence>
<proteinExistence type="predicted"/>
<feature type="region of interest" description="Disordered" evidence="1">
    <location>
        <begin position="40"/>
        <end position="60"/>
    </location>
</feature>